<keyword evidence="2" id="KW-1185">Reference proteome</keyword>
<protein>
    <submittedName>
        <fullName evidence="1">Uncharacterized protein</fullName>
    </submittedName>
</protein>
<evidence type="ECO:0000313" key="1">
    <source>
        <dbReference type="EMBL" id="SNV37905.1"/>
    </source>
</evidence>
<sequence length="167" mass="19153">MKQPFIILLILPFFAFSQANKKLPLHKVSYSSTILDGNKDVCKKYFEADKSNGKAKDSIIGHTRNLILQDGYSEADFYGDLLKFQPEFQKRLKIPADVKAGENRIRIWVGFAGNYEKIEKLKVSDDRVADHMVSLVKSQEIIKVMPFAKCQRPVREQILISVFTENN</sequence>
<dbReference type="KEGG" id="ctak:4412677_00720"/>
<dbReference type="Proteomes" id="UP000215196">
    <property type="component" value="Chromosome 1"/>
</dbReference>
<reference evidence="1 2" key="1">
    <citation type="submission" date="2017-06" db="EMBL/GenBank/DDBJ databases">
        <authorList>
            <consortium name="Pathogen Informatics"/>
        </authorList>
    </citation>
    <scope>NUCLEOTIDE SEQUENCE [LARGE SCALE GENOMIC DNA]</scope>
    <source>
        <strain evidence="1 2">NCTC13490</strain>
    </source>
</reference>
<accession>A0A239WTL9</accession>
<name>A0A239WTL9_9FLAO</name>
<dbReference type="EMBL" id="LT906465">
    <property type="protein sequence ID" value="SNV37905.1"/>
    <property type="molecule type" value="Genomic_DNA"/>
</dbReference>
<dbReference type="RefSeq" id="WP_095070468.1">
    <property type="nucleotide sequence ID" value="NZ_LT906465.1"/>
</dbReference>
<gene>
    <name evidence="1" type="ORF">SAMEA4412677_00720</name>
</gene>
<organism evidence="1 2">
    <name type="scientific">Chryseobacterium taklimakanense</name>
    <dbReference type="NCBI Taxonomy" id="536441"/>
    <lineage>
        <taxon>Bacteria</taxon>
        <taxon>Pseudomonadati</taxon>
        <taxon>Bacteroidota</taxon>
        <taxon>Flavobacteriia</taxon>
        <taxon>Flavobacteriales</taxon>
        <taxon>Weeksellaceae</taxon>
        <taxon>Chryseobacterium group</taxon>
        <taxon>Chryseobacterium</taxon>
    </lineage>
</organism>
<proteinExistence type="predicted"/>
<dbReference type="AlphaFoldDB" id="A0A239WTL9"/>
<evidence type="ECO:0000313" key="2">
    <source>
        <dbReference type="Proteomes" id="UP000215196"/>
    </source>
</evidence>